<dbReference type="Pfam" id="PF10979">
    <property type="entry name" value="DUF2786"/>
    <property type="match status" value="1"/>
</dbReference>
<dbReference type="InterPro" id="IPR024498">
    <property type="entry name" value="DUF2786"/>
</dbReference>
<feature type="domain" description="DUF2786" evidence="2">
    <location>
        <begin position="20"/>
        <end position="56"/>
    </location>
</feature>
<evidence type="ECO:0000256" key="1">
    <source>
        <dbReference type="SAM" id="MobiDB-lite"/>
    </source>
</evidence>
<reference evidence="5" key="1">
    <citation type="journal article" date="2009" name="PLoS Genet.">
        <title>Organised genome dynamics in the Escherichia coli species results in highly diverse adaptive paths.</title>
        <authorList>
            <person name="Touchon M."/>
            <person name="Hoede C."/>
            <person name="Tenaillon O."/>
            <person name="Barbe V."/>
            <person name="Baeriswyl S."/>
            <person name="Bidet P."/>
            <person name="Bingen E."/>
            <person name="Bonacorsi S."/>
            <person name="Bouchier C."/>
            <person name="Bouvet O."/>
            <person name="Calteau A."/>
            <person name="Chiapello H."/>
            <person name="Clermont O."/>
            <person name="Cruveiller S."/>
            <person name="Danchin A."/>
            <person name="Diard M."/>
            <person name="Dossat C."/>
            <person name="Karoui M.E."/>
            <person name="Frapy E."/>
            <person name="Garry L."/>
            <person name="Ghigo J.M."/>
            <person name="Gilles A.M."/>
            <person name="Johnson J."/>
            <person name="Le Bouguenec C."/>
            <person name="Lescat M."/>
            <person name="Mangenot S."/>
            <person name="Martinez-Jehanne V."/>
            <person name="Matic I."/>
            <person name="Nassif X."/>
            <person name="Oztas S."/>
            <person name="Petit M.A."/>
            <person name="Pichon C."/>
            <person name="Rouy Z."/>
            <person name="Ruf C.S."/>
            <person name="Schneider D."/>
            <person name="Tourret J."/>
            <person name="Vacherie B."/>
            <person name="Vallenet D."/>
            <person name="Medigue C."/>
            <person name="Rocha E.P.C."/>
            <person name="Denamur E."/>
        </authorList>
    </citation>
    <scope>NUCLEOTIDE SEQUENCE [LARGE SCALE GENOMIC DNA]</scope>
    <source>
        <strain evidence="5">IAI39 / ExPEC</strain>
    </source>
</reference>
<accession>A0A0H3MLI1</accession>
<feature type="domain" description="DUF7168" evidence="3">
    <location>
        <begin position="58"/>
        <end position="201"/>
    </location>
</feature>
<evidence type="ECO:0000313" key="4">
    <source>
        <dbReference type="EMBL" id="CAR18061.1"/>
    </source>
</evidence>
<evidence type="ECO:0000259" key="2">
    <source>
        <dbReference type="Pfam" id="PF10979"/>
    </source>
</evidence>
<dbReference type="KEGG" id="ect:ECIAI39_1931"/>
<dbReference type="EMBL" id="CU928164">
    <property type="protein sequence ID" value="CAR18061.1"/>
    <property type="molecule type" value="Genomic_DNA"/>
</dbReference>
<feature type="region of interest" description="Disordered" evidence="1">
    <location>
        <begin position="189"/>
        <end position="239"/>
    </location>
</feature>
<dbReference type="Proteomes" id="UP000000749">
    <property type="component" value="Chromosome"/>
</dbReference>
<dbReference type="PIRSF" id="PIRSF028111">
    <property type="entry name" value="UCP028111"/>
    <property type="match status" value="1"/>
</dbReference>
<proteinExistence type="predicted"/>
<dbReference type="InterPro" id="IPR055592">
    <property type="entry name" value="DUF7168"/>
</dbReference>
<dbReference type="AlphaFoldDB" id="A0A0H3MLI1"/>
<evidence type="ECO:0000313" key="5">
    <source>
        <dbReference type="Proteomes" id="UP000000749"/>
    </source>
</evidence>
<gene>
    <name evidence="4" type="ordered locus">ECIAI39_1931</name>
</gene>
<organism evidence="4 5">
    <name type="scientific">Escherichia coli O7:K1 (strain IAI39 / ExPEC)</name>
    <dbReference type="NCBI Taxonomy" id="585057"/>
    <lineage>
        <taxon>Bacteria</taxon>
        <taxon>Pseudomonadati</taxon>
        <taxon>Pseudomonadota</taxon>
        <taxon>Gammaproteobacteria</taxon>
        <taxon>Enterobacterales</taxon>
        <taxon>Enterobacteriaceae</taxon>
        <taxon>Escherichia</taxon>
    </lineage>
</organism>
<sequence>METAEKYRRYRTMTDQNKHIEKLKKLLALAASGNPHEAALALRRARKLMDVHGITHSDIAMSDIDETISHYWPTGSLRPPRYMLGLMNIIREAFGVNSIIHPGTHPSVGFYGNRERAALAAYTWEVLVRQLKKARQQYISAQNKRIKNATRTSRGNQFAEGWVLAVISEIQSFALTDDERELMQQWLEHKYPQTQTTRARKPGRSRNGDASRYAGFREGQNVRLHRPVSGQEQQKLEAR</sequence>
<dbReference type="HOGENOM" id="CLU_093461_1_0_6"/>
<protein>
    <submittedName>
        <fullName evidence="4">Uncharacterized protein</fullName>
    </submittedName>
</protein>
<name>A0A0H3MLI1_ECO7I</name>
<evidence type="ECO:0000259" key="3">
    <source>
        <dbReference type="Pfam" id="PF23771"/>
    </source>
</evidence>
<dbReference type="STRING" id="585057.ECIAI39_1931"/>
<dbReference type="InterPro" id="IPR016868">
    <property type="entry name" value="Phage_B3_Orf5"/>
</dbReference>
<dbReference type="Pfam" id="PF23771">
    <property type="entry name" value="DUF7168"/>
    <property type="match status" value="1"/>
</dbReference>
<dbReference type="PATRIC" id="fig|585057.6.peg.2009"/>